<organism evidence="3 4">
    <name type="scientific">Tegillarca granosa</name>
    <name type="common">Malaysian cockle</name>
    <name type="synonym">Anadara granosa</name>
    <dbReference type="NCBI Taxonomy" id="220873"/>
    <lineage>
        <taxon>Eukaryota</taxon>
        <taxon>Metazoa</taxon>
        <taxon>Spiralia</taxon>
        <taxon>Lophotrochozoa</taxon>
        <taxon>Mollusca</taxon>
        <taxon>Bivalvia</taxon>
        <taxon>Autobranchia</taxon>
        <taxon>Pteriomorphia</taxon>
        <taxon>Arcoida</taxon>
        <taxon>Arcoidea</taxon>
        <taxon>Arcidae</taxon>
        <taxon>Tegillarca</taxon>
    </lineage>
</organism>
<feature type="compositionally biased region" description="Polar residues" evidence="1">
    <location>
        <begin position="333"/>
        <end position="345"/>
    </location>
</feature>
<name>A0ABQ9DW64_TEGGR</name>
<feature type="compositionally biased region" description="Polar residues" evidence="1">
    <location>
        <begin position="1267"/>
        <end position="1277"/>
    </location>
</feature>
<dbReference type="Proteomes" id="UP001217089">
    <property type="component" value="Unassembled WGS sequence"/>
</dbReference>
<comment type="caution">
    <text evidence="3">The sequence shown here is derived from an EMBL/GenBank/DDBJ whole genome shotgun (WGS) entry which is preliminary data.</text>
</comment>
<feature type="region of interest" description="Disordered" evidence="1">
    <location>
        <begin position="457"/>
        <end position="488"/>
    </location>
</feature>
<feature type="region of interest" description="Disordered" evidence="1">
    <location>
        <begin position="237"/>
        <end position="270"/>
    </location>
</feature>
<feature type="compositionally biased region" description="Polar residues" evidence="1">
    <location>
        <begin position="717"/>
        <end position="728"/>
    </location>
</feature>
<feature type="region of interest" description="Disordered" evidence="1">
    <location>
        <begin position="1209"/>
        <end position="1321"/>
    </location>
</feature>
<protein>
    <recommendedName>
        <fullName evidence="2">Bridge-like lipid transfer protein family member 1 C-terminal domain-containing protein</fullName>
    </recommendedName>
</protein>
<feature type="region of interest" description="Disordered" evidence="1">
    <location>
        <begin position="2535"/>
        <end position="2574"/>
    </location>
</feature>
<feature type="region of interest" description="Disordered" evidence="1">
    <location>
        <begin position="1553"/>
        <end position="1590"/>
    </location>
</feature>
<feature type="compositionally biased region" description="Low complexity" evidence="1">
    <location>
        <begin position="2290"/>
        <end position="2299"/>
    </location>
</feature>
<feature type="compositionally biased region" description="Polar residues" evidence="1">
    <location>
        <begin position="2259"/>
        <end position="2268"/>
    </location>
</feature>
<feature type="region of interest" description="Disordered" evidence="1">
    <location>
        <begin position="2726"/>
        <end position="2782"/>
    </location>
</feature>
<dbReference type="Pfam" id="PF25039">
    <property type="entry name" value="BLTP1_M"/>
    <property type="match status" value="3"/>
</dbReference>
<dbReference type="PANTHER" id="PTHR31640">
    <property type="entry name" value="TRANSMEMBRANE PROTEIN KIAA1109"/>
    <property type="match status" value="1"/>
</dbReference>
<sequence length="3366" mass="374050">MLPQYPFHCPSSDQIKYRMTRLSMDSINFFLVESGTALNVQLHPIKLSTCNLHGTNTRAGITARIDYISFKQYISAATLRHSTDQPEIWLESGGLTLGPIDAEAAMALPNPDYHSIQDSFLKTHDNKTKRLWFIWPHDVVKISHLVVGKCGCVGGCKFFGNNKNGIAFFHPRRLKEKPMAAVLQISPEGHDPGFGQSLLFKDKLVFDVLPSGGSLLTPSVSRGFAFTRGYMSDIASPDSPSTNVTLIADHPSQTSSTDHSEGTQSNINKQLTVETTSLLDTKSVTTISSERSDRRVPSECTSLSGEGWLPTPTSDTASLVSRKSSSDGRSNRESAPSQSPSNVSISDKRGSKASIIGASSPGVVRRGSLKGSIPSPRLLRQDMGGKVVSAASLESERYYSAEEDVSSQFDYYSAYSLSSLNSTLKGSECDSPLHMNKSALDDSNVNQTVISANKTLLKREESSESDTSTVSYEMAQSEKIDSSDDEEDILSGEMPPNFSMVDLHSQVNKPITQSPILMSCYSKHLSQFICSDWSVSSPGQQTTGSKEMNPDPSVYSLSSVGQSVQYVHSPACVPHFIKTSQGFTTGLMVLKDTVDKGPPSASETTSGADPWSPAAESEQLKEEEEPETTLLQNASITTAVVKLKGSMDVMVTPLFLESFQRYAEAVIPTLQLLHPSSIIDGLHSQCLDRLKRQNRLKKEKLNSDSESEPMKKVAERQFSTESRTQSGEMKTSSIQALFTLSKSKYGKITSLSRTLQEDPSCQLLCVLRKFIHKVGTEPVEKAVRSDTLPQLITVQKGILALTRQWKNVLYMPHLSVTDFKSRKNVRPYTVSFTLPADSTEHIYREEGMEDGDQFDIIDEKASLLPTDGESILKSTSIPSLSGKYKHGENTETHGSVSGASFKVKRPILIGNKPNTLSPPIVHEIFDSPERRSNIRGGNKIPPPLVRNDSSYSFHSAAASLSSVDQTPPATPLRTDFPKHSILKNKIDKTSDLYQWMAQQGEFIMDHDRRSFKRQDSILGEFSSNWSQDDSKFDLNNEQLTMATSIMQLADAQSLFKPFLQSISLHVESVRPSAMMKKFGGSLSLQSKLDFLKIQIADSDRRSFKGKGKKSKRHPRINLTADMPAFCCEDFSVNIAMKDVIDFESKNSGENLDKGSFSFPFAMHKLEAKPTTLQVNFMINCQAVTQHVDMPLLRLIHQFVTMAENVKDTRKELKQNHTQEEWIRTHRKQDSKDSTSSADTQHSDMSQTGGANSPPPTDLFPSPPWKSPHTSGTPTHQRAQLHMDTPLPTQNGKKARPESTDTDNVKKPQEVLTPPQSLNLSDSVTIEMEDTSSPSVAEKTIVDEIKESTPKCWRSLYHLLELYSTMPETKTVKRKPKLPVIEEEPEGKELGDGEVAETPSDASKLSIYVGESIPLVVFGIAKIEKVKILAVLSGLKLEAELKNVHASGTYQEKVKGFLNRKSSESSATAHIGNTMIVLLEGLPPEMKTVVTVKIDKSQALHTTILRRGKEHNSAMVSIGAINIDIPQHPVVLHDMMARSTRQLSTTLQEFRRPLSRASRNLEPPPELGNVDMGKRETTETKEPPIPKKEMPKTRPTFLHIHIKAVLQGLTTGASLLPSLKAQHKTGPITLSGITGKKARFTIDLPNHSLSFKSKVMTTETSIPSSASIDLPPIHMYGDYRHHKANAHVSETLTEGLALKEGGYLNAVAEGIQITATTPTSSAVRLETGSVDLEISNRVQMAARESHPENTFEDSQKMFVKAQIDLNLALGQLLKNPMFEEAEPEFQTMAFFKTKIGIRNALQDEMIPGVSAEQEALLITLTRPIILAHPLAFDKAVLVWLNYKNAYEYWTEQRMALNHEVQKATRQVMDRIPQITATTTPATLSTLFLQLTVNDMGICVPATSPGMHAAHTSRYVENEPGSALVLTIKSTQISACSSGSLVSKGRFQDPTGNAKWILNVQWKMQGIDVHLDTNIGKRLSGLGHTLTALAGEPDEDFMDEDIDFSMPDIVSSPTNDYDEPEISPRRPSAILDVLPSFVYDTSLDPKHRFRLIEKEMNEQAKIVQDLNSSMNRQLGASQSTIETESRKLEELKGIVFQDFRREVLNKIKKQSESRTSALKDQLGIGNRPAHIRSKSFGGPIANYLKDSPTLEQEMSDLVDSSSTESSLLSDSEGKSATLTKDTVFKTDTDSTSTERLQPKNGLSSPSSLSIASGSKTMPEPNIDFELDVKVFIDSGKCVLHPKESKDDELRRQQQKREKTPTLDTSLNSPNTKRKLKKQDTPVNLTGSTSKKQQQQQGQQPQIENPVFFIPSVDVKVHYNSKTTGGGEIVYQLDQDKFKSDVQHSESEDVTLRRKNQFSYNTKHKQDGIPEDDEEDFEPVVMRRKGRSPPVSLPEIVPQVSDDDVVVMRKKRPPYRPPNPSPEDGVEEEEMVISPCLLDFLEQALEPIEFSLYGQTKKMDPKDTMLNLDLDGSYSSLATSPIFGSFPVDVVVFLRVEPSIIRFNCLPSSRVECLLQVPSLEFVFSTEGPDIECPVVAGTPPMKTKVPKTSRERNLSGGKTMPENRSRASSTTSCGDQAASVMSSGGLSITGGLSDFSLYIFHPYGGGQRKIVPSSPVYPSTGRHQLGSIQEHGTTLADMARRDMLSLNVEFVKINISRSRKLESGKSDLSARSNVVRFSAVLDIGSAAFKYDMRRLSEILSFPKSWYRRNLARRLFLGDDSFMQAADEGSISAPQSPTEVMSLDGAGIPQTGTPKDRLTKQRSSISQTETPKHKRHASGQKPAAKTSSSWETLVLFAVNVSRLDLNVNMSNVMGNTVWTTKQIKSHGRLSIDSSGHKNMKITAGMSSSHFDSRGGVVGGNLDINDLNVFFEVHEDPELGKEPDHKAGLILQAIECRMDYMGTSVLMTRLSTLDILLHDEWHIESTKESDEPLATNRPAVLFAHGELKWDKFHMMISRSTTPDIVKMVSKIEEFFTQQFTSSKRVLSAFGPIHGGSKRSDRRKMSDDGESFWDIRHHRHWQKALELVTGCRFSMLPTVVPKEGMVLGGNMSFVGNNLALACFHGINFRAKSWAIFSVLEPYILFSTEAQKTPEQESHIVQDLTFYIGHDLTQIKHGKSMSTICKLSRGHSMPPTFTSVQEWFHYAFSTPDVKGLDDFPQIVHQDHENQIEYRRSRKSHDYNHESEMIFALPSLQMHLKSIHKQSEHEPQPDDPKPVVECSFITEFEDHIFVAMDAEVILFLHDLVSLYIKEKDIGVSSVFGQAAKAAKSPDSEKKKVTDPTTALKQDWREFECNTWQLEPTVRLLHWASKQIDPVGVDYVLQKLGFSHARVTIPKWMQRGFMDPMDKVSSFLIEKLISILKEKPEETENY</sequence>
<feature type="domain" description="Bridge-like lipid transfer protein family member 1 C-terminal" evidence="2">
    <location>
        <begin position="2774"/>
        <end position="3355"/>
    </location>
</feature>
<accession>A0ABQ9DW64</accession>
<keyword evidence="4" id="KW-1185">Reference proteome</keyword>
<dbReference type="InterPro" id="IPR033616">
    <property type="entry name" value="BLTP1"/>
</dbReference>
<dbReference type="Pfam" id="PF25040">
    <property type="entry name" value="BLTP1_C"/>
    <property type="match status" value="5"/>
</dbReference>
<dbReference type="EMBL" id="JARBDR010000923">
    <property type="protein sequence ID" value="KAJ8297501.1"/>
    <property type="molecule type" value="Genomic_DNA"/>
</dbReference>
<feature type="region of interest" description="Disordered" evidence="1">
    <location>
        <begin position="284"/>
        <end position="369"/>
    </location>
</feature>
<feature type="compositionally biased region" description="Basic and acidic residues" evidence="1">
    <location>
        <begin position="2240"/>
        <end position="2258"/>
    </location>
</feature>
<proteinExistence type="predicted"/>
<evidence type="ECO:0000259" key="2">
    <source>
        <dbReference type="SMART" id="SM01220"/>
    </source>
</evidence>
<feature type="compositionally biased region" description="Basic and acidic residues" evidence="1">
    <location>
        <begin position="1209"/>
        <end position="1232"/>
    </location>
</feature>
<dbReference type="InterPro" id="IPR056742">
    <property type="entry name" value="BLTP1_C"/>
</dbReference>
<feature type="compositionally biased region" description="Pro residues" evidence="1">
    <location>
        <begin position="1252"/>
        <end position="1265"/>
    </location>
</feature>
<evidence type="ECO:0000313" key="4">
    <source>
        <dbReference type="Proteomes" id="UP001217089"/>
    </source>
</evidence>
<dbReference type="SMART" id="SM01220">
    <property type="entry name" value="FSA_C"/>
    <property type="match status" value="1"/>
</dbReference>
<feature type="compositionally biased region" description="Polar residues" evidence="1">
    <location>
        <begin position="238"/>
        <end position="270"/>
    </location>
</feature>
<feature type="compositionally biased region" description="Basic and acidic residues" evidence="1">
    <location>
        <begin position="1571"/>
        <end position="1590"/>
    </location>
</feature>
<feature type="region of interest" description="Disordered" evidence="1">
    <location>
        <begin position="697"/>
        <end position="728"/>
    </location>
</feature>
<feature type="compositionally biased region" description="Low complexity" evidence="1">
    <location>
        <begin position="2201"/>
        <end position="2212"/>
    </location>
</feature>
<gene>
    <name evidence="3" type="ORF">KUTeg_024032</name>
</gene>
<feature type="compositionally biased region" description="Basic and acidic residues" evidence="1">
    <location>
        <begin position="1294"/>
        <end position="1308"/>
    </location>
</feature>
<evidence type="ECO:0000256" key="1">
    <source>
        <dbReference type="SAM" id="MobiDB-lite"/>
    </source>
</evidence>
<feature type="compositionally biased region" description="Polar residues" evidence="1">
    <location>
        <begin position="2278"/>
        <end position="2289"/>
    </location>
</feature>
<feature type="compositionally biased region" description="Polar residues" evidence="1">
    <location>
        <begin position="1233"/>
        <end position="1250"/>
    </location>
</feature>
<feature type="region of interest" description="Disordered" evidence="1">
    <location>
        <begin position="2177"/>
        <end position="2217"/>
    </location>
</feature>
<feature type="region of interest" description="Disordered" evidence="1">
    <location>
        <begin position="594"/>
        <end position="629"/>
    </location>
</feature>
<feature type="region of interest" description="Disordered" evidence="1">
    <location>
        <begin position="2240"/>
        <end position="2301"/>
    </location>
</feature>
<reference evidence="3 4" key="1">
    <citation type="submission" date="2022-12" db="EMBL/GenBank/DDBJ databases">
        <title>Chromosome-level genome of Tegillarca granosa.</title>
        <authorList>
            <person name="Kim J."/>
        </authorList>
    </citation>
    <scope>NUCLEOTIDE SEQUENCE [LARGE SCALE GENOMIC DNA]</scope>
    <source>
        <strain evidence="3">Teg-2019</strain>
        <tissue evidence="3">Adductor muscle</tissue>
    </source>
</reference>
<dbReference type="PANTHER" id="PTHR31640:SF1">
    <property type="entry name" value="BRIDGE-LIKE LIPID TRANSFER PROTEIN FAMILY MEMBER 1"/>
    <property type="match status" value="1"/>
</dbReference>
<feature type="compositionally biased region" description="Basic and acidic residues" evidence="1">
    <location>
        <begin position="699"/>
        <end position="715"/>
    </location>
</feature>
<dbReference type="InterPro" id="IPR056741">
    <property type="entry name" value="BLTP1_M"/>
</dbReference>
<feature type="compositionally biased region" description="Polar residues" evidence="1">
    <location>
        <begin position="311"/>
        <end position="323"/>
    </location>
</feature>
<evidence type="ECO:0000313" key="3">
    <source>
        <dbReference type="EMBL" id="KAJ8297501.1"/>
    </source>
</evidence>